<accession>A0A1C6RTY9</accession>
<reference evidence="2" key="1">
    <citation type="submission" date="2016-06" db="EMBL/GenBank/DDBJ databases">
        <authorList>
            <person name="Kjaerup R.B."/>
            <person name="Dalgaard T.S."/>
            <person name="Juul-Madsen H.R."/>
        </authorList>
    </citation>
    <scope>NUCLEOTIDE SEQUENCE [LARGE SCALE GENOMIC DNA]</scope>
    <source>
        <strain evidence="2">DSM 46123</strain>
    </source>
</reference>
<organism evidence="2 5">
    <name type="scientific">Micromonospora inyonensis</name>
    <dbReference type="NCBI Taxonomy" id="47866"/>
    <lineage>
        <taxon>Bacteria</taxon>
        <taxon>Bacillati</taxon>
        <taxon>Actinomycetota</taxon>
        <taxon>Actinomycetes</taxon>
        <taxon>Micromonosporales</taxon>
        <taxon>Micromonosporaceae</taxon>
        <taxon>Micromonospora</taxon>
    </lineage>
</organism>
<evidence type="ECO:0000313" key="3">
    <source>
        <dbReference type="EMBL" id="SCL25446.1"/>
    </source>
</evidence>
<feature type="region of interest" description="Disordered" evidence="1">
    <location>
        <begin position="151"/>
        <end position="190"/>
    </location>
</feature>
<dbReference type="AlphaFoldDB" id="A0A1C6RTY9"/>
<proteinExistence type="predicted"/>
<dbReference type="RefSeq" id="WP_091458395.1">
    <property type="nucleotide sequence ID" value="NZ_FMHU01000001.1"/>
</dbReference>
<dbReference type="Proteomes" id="UP000198906">
    <property type="component" value="Unassembled WGS sequence"/>
</dbReference>
<evidence type="ECO:0000313" key="4">
    <source>
        <dbReference type="EMBL" id="SCL32234.1"/>
    </source>
</evidence>
<sequence>MDTITTPGGWGASYDRMSPALRARCDADNRDYLRELAADNQRRRAVAGTAEEQAIRAAMLLAEQQGAVVNPAEVWRTGGAAVGRTKAEALSYYSAVQDLEDTRARRQEEEARAEAQRYHAALQDVQDPRSGRTKAEALRYFSAVQDLEDTRRGREILTADAPDVPAPARYDTSWVQQAKARRDARTGRAR</sequence>
<dbReference type="EMBL" id="FMHU01000002">
    <property type="protein sequence ID" value="SCL25446.1"/>
    <property type="molecule type" value="Genomic_DNA"/>
</dbReference>
<gene>
    <name evidence="2" type="ORF">GA0074694_3050</name>
    <name evidence="3" type="ORF">GA0074694_4223</name>
    <name evidence="4" type="ORF">GA0074694_6203</name>
</gene>
<name>A0A1C6RTY9_9ACTN</name>
<evidence type="ECO:0000313" key="2">
    <source>
        <dbReference type="EMBL" id="SCL20478.1"/>
    </source>
</evidence>
<protein>
    <submittedName>
        <fullName evidence="2">Uncharacterized protein</fullName>
    </submittedName>
</protein>
<dbReference type="EMBL" id="FMHU01000001">
    <property type="protein sequence ID" value="SCL20478.1"/>
    <property type="molecule type" value="Genomic_DNA"/>
</dbReference>
<dbReference type="STRING" id="47866.GA0074694_3050"/>
<evidence type="ECO:0000313" key="5">
    <source>
        <dbReference type="Proteomes" id="UP000198906"/>
    </source>
</evidence>
<keyword evidence="5" id="KW-1185">Reference proteome</keyword>
<feature type="compositionally biased region" description="Basic and acidic residues" evidence="1">
    <location>
        <begin position="180"/>
        <end position="190"/>
    </location>
</feature>
<evidence type="ECO:0000256" key="1">
    <source>
        <dbReference type="SAM" id="MobiDB-lite"/>
    </source>
</evidence>
<reference evidence="5" key="2">
    <citation type="submission" date="2016-06" db="EMBL/GenBank/DDBJ databases">
        <authorList>
            <person name="Varghese N."/>
        </authorList>
    </citation>
    <scope>NUCLEOTIDE SEQUENCE [LARGE SCALE GENOMIC DNA]</scope>
    <source>
        <strain evidence="5">DSM 46123</strain>
    </source>
</reference>
<dbReference type="EMBL" id="FMHU01000002">
    <property type="protein sequence ID" value="SCL32234.1"/>
    <property type="molecule type" value="Genomic_DNA"/>
</dbReference>